<gene>
    <name evidence="2" type="ORF">CVT25_006537</name>
</gene>
<dbReference type="EMBL" id="NHYD01001946">
    <property type="protein sequence ID" value="PPQ89164.1"/>
    <property type="molecule type" value="Genomic_DNA"/>
</dbReference>
<evidence type="ECO:0000313" key="2">
    <source>
        <dbReference type="EMBL" id="PPQ89164.1"/>
    </source>
</evidence>
<evidence type="ECO:0000313" key="3">
    <source>
        <dbReference type="Proteomes" id="UP000283269"/>
    </source>
</evidence>
<proteinExistence type="predicted"/>
<name>A0A409XEL4_PSICY</name>
<dbReference type="InParanoid" id="A0A409XEL4"/>
<protein>
    <submittedName>
        <fullName evidence="2">Uncharacterized protein</fullName>
    </submittedName>
</protein>
<comment type="caution">
    <text evidence="2">The sequence shown here is derived from an EMBL/GenBank/DDBJ whole genome shotgun (WGS) entry which is preliminary data.</text>
</comment>
<reference evidence="2 3" key="1">
    <citation type="journal article" date="2018" name="Evol. Lett.">
        <title>Horizontal gene cluster transfer increased hallucinogenic mushroom diversity.</title>
        <authorList>
            <person name="Reynolds H.T."/>
            <person name="Vijayakumar V."/>
            <person name="Gluck-Thaler E."/>
            <person name="Korotkin H.B."/>
            <person name="Matheny P.B."/>
            <person name="Slot J.C."/>
        </authorList>
    </citation>
    <scope>NUCLEOTIDE SEQUENCE [LARGE SCALE GENOMIC DNA]</scope>
    <source>
        <strain evidence="2 3">2631</strain>
    </source>
</reference>
<keyword evidence="3" id="KW-1185">Reference proteome</keyword>
<feature type="compositionally biased region" description="Polar residues" evidence="1">
    <location>
        <begin position="44"/>
        <end position="57"/>
    </location>
</feature>
<feature type="region of interest" description="Disordered" evidence="1">
    <location>
        <begin position="44"/>
        <end position="69"/>
    </location>
</feature>
<accession>A0A409XEL4</accession>
<dbReference type="Proteomes" id="UP000283269">
    <property type="component" value="Unassembled WGS sequence"/>
</dbReference>
<organism evidence="2 3">
    <name type="scientific">Psilocybe cyanescens</name>
    <dbReference type="NCBI Taxonomy" id="93625"/>
    <lineage>
        <taxon>Eukaryota</taxon>
        <taxon>Fungi</taxon>
        <taxon>Dikarya</taxon>
        <taxon>Basidiomycota</taxon>
        <taxon>Agaricomycotina</taxon>
        <taxon>Agaricomycetes</taxon>
        <taxon>Agaricomycetidae</taxon>
        <taxon>Agaricales</taxon>
        <taxon>Agaricineae</taxon>
        <taxon>Strophariaceae</taxon>
        <taxon>Psilocybe</taxon>
    </lineage>
</organism>
<sequence length="69" mass="7736">MILRRMEEGAAKWALRDLRREEETSVRHRKNGVARSKTVIQKSKIPSSPNLIGNVSSHPEIGHGFSLDG</sequence>
<dbReference type="AlphaFoldDB" id="A0A409XEL4"/>
<evidence type="ECO:0000256" key="1">
    <source>
        <dbReference type="SAM" id="MobiDB-lite"/>
    </source>
</evidence>